<proteinExistence type="predicted"/>
<dbReference type="AlphaFoldDB" id="A0A402CKL0"/>
<dbReference type="Proteomes" id="UP000287519">
    <property type="component" value="Unassembled WGS sequence"/>
</dbReference>
<evidence type="ECO:0000313" key="1">
    <source>
        <dbReference type="EMBL" id="GCE44117.1"/>
    </source>
</evidence>
<gene>
    <name evidence="1" type="ORF">Rhow_008415</name>
</gene>
<name>A0A402CKL0_RHOWR</name>
<sequence>MLRELQEEEASGKARAAAVAAEVKALTAAIGALTTNRKDIVKEVDAYAKADYPKAIATAKSLAEEKLACIETKLGSRLPHAKDTVTKFAKDVADAKKALDEEISSLDSATRTQQSANQQLADATASFGKSLTLTKNYQAPVGGLTTLQSQLKAAIDNADTFGAFAIYNEIIRQTAELHGLPAPDKYEAQLLGDWNAVAKAQQKAHEVGKTVADQQGKVDKLKVRYAALTTDRVDELRRRWNMELEQGK</sequence>
<organism evidence="1 2">
    <name type="scientific">Rhodococcus wratislaviensis</name>
    <name type="common">Tsukamurella wratislaviensis</name>
    <dbReference type="NCBI Taxonomy" id="44752"/>
    <lineage>
        <taxon>Bacteria</taxon>
        <taxon>Bacillati</taxon>
        <taxon>Actinomycetota</taxon>
        <taxon>Actinomycetes</taxon>
        <taxon>Mycobacteriales</taxon>
        <taxon>Nocardiaceae</taxon>
        <taxon>Rhodococcus</taxon>
    </lineage>
</organism>
<accession>A0A402CKL0</accession>
<protein>
    <submittedName>
        <fullName evidence="1">Uncharacterized protein</fullName>
    </submittedName>
</protein>
<reference evidence="1 2" key="1">
    <citation type="submission" date="2018-11" db="EMBL/GenBank/DDBJ databases">
        <title>Microbial catabolism of amino acid.</title>
        <authorList>
            <person name="Hibi M."/>
            <person name="Ogawa J."/>
        </authorList>
    </citation>
    <scope>NUCLEOTIDE SEQUENCE [LARGE SCALE GENOMIC DNA]</scope>
    <source>
        <strain evidence="1 2">C31-06</strain>
    </source>
</reference>
<keyword evidence="2" id="KW-1185">Reference proteome</keyword>
<dbReference type="EMBL" id="BHYM01000087">
    <property type="protein sequence ID" value="GCE44117.1"/>
    <property type="molecule type" value="Genomic_DNA"/>
</dbReference>
<evidence type="ECO:0000313" key="2">
    <source>
        <dbReference type="Proteomes" id="UP000287519"/>
    </source>
</evidence>
<comment type="caution">
    <text evidence="1">The sequence shown here is derived from an EMBL/GenBank/DDBJ whole genome shotgun (WGS) entry which is preliminary data.</text>
</comment>